<feature type="domain" description="Glycosyltransferase 2-like" evidence="2">
    <location>
        <begin position="46"/>
        <end position="240"/>
    </location>
</feature>
<dbReference type="AlphaFoldDB" id="R7U3R8"/>
<dbReference type="STRING" id="283909.R7U3R8"/>
<dbReference type="EnsemblMetazoa" id="CapteT128157">
    <property type="protein sequence ID" value="CapteP128157"/>
    <property type="gene ID" value="CapteG128157"/>
</dbReference>
<dbReference type="HOGENOM" id="CLU_013477_0_0_1"/>
<dbReference type="GO" id="GO:0004653">
    <property type="term" value="F:polypeptide N-acetylgalactosaminyltransferase activity"/>
    <property type="evidence" value="ECO:0007669"/>
    <property type="project" value="TreeGrafter"/>
</dbReference>
<gene>
    <name evidence="3" type="ORF">CAPTEDRAFT_128157</name>
</gene>
<dbReference type="PANTHER" id="PTHR11675">
    <property type="entry name" value="N-ACETYLGALACTOSAMINYLTRANSFERASE"/>
    <property type="match status" value="1"/>
</dbReference>
<dbReference type="EMBL" id="KB305800">
    <property type="protein sequence ID" value="ELU00639.1"/>
    <property type="molecule type" value="Genomic_DNA"/>
</dbReference>
<dbReference type="Proteomes" id="UP000014760">
    <property type="component" value="Unassembled WGS sequence"/>
</dbReference>
<organism evidence="3">
    <name type="scientific">Capitella teleta</name>
    <name type="common">Polychaete worm</name>
    <dbReference type="NCBI Taxonomy" id="283909"/>
    <lineage>
        <taxon>Eukaryota</taxon>
        <taxon>Metazoa</taxon>
        <taxon>Spiralia</taxon>
        <taxon>Lophotrochozoa</taxon>
        <taxon>Annelida</taxon>
        <taxon>Polychaeta</taxon>
        <taxon>Sedentaria</taxon>
        <taxon>Scolecida</taxon>
        <taxon>Capitellidae</taxon>
        <taxon>Capitella</taxon>
    </lineage>
</organism>
<reference evidence="5" key="1">
    <citation type="submission" date="2012-12" db="EMBL/GenBank/DDBJ databases">
        <authorList>
            <person name="Hellsten U."/>
            <person name="Grimwood J."/>
            <person name="Chapman J.A."/>
            <person name="Shapiro H."/>
            <person name="Aerts A."/>
            <person name="Otillar R.P."/>
            <person name="Terry A.Y."/>
            <person name="Boore J.L."/>
            <person name="Simakov O."/>
            <person name="Marletaz F."/>
            <person name="Cho S.-J."/>
            <person name="Edsinger-Gonzales E."/>
            <person name="Havlak P."/>
            <person name="Kuo D.-H."/>
            <person name="Larsson T."/>
            <person name="Lv J."/>
            <person name="Arendt D."/>
            <person name="Savage R."/>
            <person name="Osoegawa K."/>
            <person name="de Jong P."/>
            <person name="Lindberg D.R."/>
            <person name="Seaver E.C."/>
            <person name="Weisblat D.A."/>
            <person name="Putnam N.H."/>
            <person name="Grigoriev I.V."/>
            <person name="Rokhsar D.S."/>
        </authorList>
    </citation>
    <scope>NUCLEOTIDE SEQUENCE</scope>
    <source>
        <strain evidence="5">I ESC-2004</strain>
    </source>
</reference>
<dbReference type="PANTHER" id="PTHR11675:SF131">
    <property type="entry name" value="POLYPEPTIDE N-ACETYLGALACTOSAMINYLTRANSFERASE 9-RELATED"/>
    <property type="match status" value="1"/>
</dbReference>
<keyword evidence="1" id="KW-1015">Disulfide bond</keyword>
<reference evidence="3 5" key="2">
    <citation type="journal article" date="2013" name="Nature">
        <title>Insights into bilaterian evolution from three spiralian genomes.</title>
        <authorList>
            <person name="Simakov O."/>
            <person name="Marletaz F."/>
            <person name="Cho S.J."/>
            <person name="Edsinger-Gonzales E."/>
            <person name="Havlak P."/>
            <person name="Hellsten U."/>
            <person name="Kuo D.H."/>
            <person name="Larsson T."/>
            <person name="Lv J."/>
            <person name="Arendt D."/>
            <person name="Savage R."/>
            <person name="Osoegawa K."/>
            <person name="de Jong P."/>
            <person name="Grimwood J."/>
            <person name="Chapman J.A."/>
            <person name="Shapiro H."/>
            <person name="Aerts A."/>
            <person name="Otillar R.P."/>
            <person name="Terry A.Y."/>
            <person name="Boore J.L."/>
            <person name="Grigoriev I.V."/>
            <person name="Lindberg D.R."/>
            <person name="Seaver E.C."/>
            <person name="Weisblat D.A."/>
            <person name="Putnam N.H."/>
            <person name="Rokhsar D.S."/>
        </authorList>
    </citation>
    <scope>NUCLEOTIDE SEQUENCE</scope>
    <source>
        <strain evidence="3 5">I ESC-2004</strain>
    </source>
</reference>
<accession>R7U3R8</accession>
<dbReference type="InterPro" id="IPR001173">
    <property type="entry name" value="Glyco_trans_2-like"/>
</dbReference>
<dbReference type="InterPro" id="IPR029044">
    <property type="entry name" value="Nucleotide-diphossugar_trans"/>
</dbReference>
<evidence type="ECO:0000313" key="3">
    <source>
        <dbReference type="EMBL" id="ELU00639.1"/>
    </source>
</evidence>
<reference evidence="4" key="3">
    <citation type="submission" date="2015-06" db="UniProtKB">
        <authorList>
            <consortium name="EnsemblMetazoa"/>
        </authorList>
    </citation>
    <scope>IDENTIFICATION</scope>
</reference>
<dbReference type="OrthoDB" id="6141589at2759"/>
<evidence type="ECO:0000259" key="2">
    <source>
        <dbReference type="Pfam" id="PF00535"/>
    </source>
</evidence>
<dbReference type="Pfam" id="PF00535">
    <property type="entry name" value="Glycos_transf_2"/>
    <property type="match status" value="1"/>
</dbReference>
<sequence length="382" mass="44222">MGTGHHRTVSAAGIPGSRGTKCCGVESCRFRCRAKKYNVDAMPKTSIIIPFIESEELSHLLRTLHSVIQRTPVKLLEEIILINDNSHREDHEMILQNYITTIFNETSIRLLFSHDSLGAPRARLSGLKLARGEVIVTMDSHMEVQEGWLEPLLDAIQQDPRTLASGYLDWMQKDENDSWTYKHGPSTWKTYFEWNFDFGFQDSNKEDIEARQNDVTAPVVSPMCIGSNWAMRKDVFEEIGAFDEHMKAWGGENIDLALRVWRCGGRVLSIPCSHAGHLERRGHREYRNNPEWISLMEYNYKRIAEVWLDEYKEYFYYYRPELLAVDAGDLSFRRAIKEKCSQKYDRDFSWFLKEVYPELGIPGGEDNLAWDGVSTKSFLFAL</sequence>
<evidence type="ECO:0000313" key="4">
    <source>
        <dbReference type="EnsemblMetazoa" id="CapteP128157"/>
    </source>
</evidence>
<proteinExistence type="predicted"/>
<dbReference type="OMA" id="DENAIAW"/>
<name>R7U3R8_CAPTE</name>
<evidence type="ECO:0000256" key="1">
    <source>
        <dbReference type="ARBA" id="ARBA00023157"/>
    </source>
</evidence>
<dbReference type="GO" id="GO:0006493">
    <property type="term" value="P:protein O-linked glycosylation"/>
    <property type="evidence" value="ECO:0007669"/>
    <property type="project" value="TreeGrafter"/>
</dbReference>
<dbReference type="GO" id="GO:0005794">
    <property type="term" value="C:Golgi apparatus"/>
    <property type="evidence" value="ECO:0007669"/>
    <property type="project" value="TreeGrafter"/>
</dbReference>
<dbReference type="SUPFAM" id="SSF53448">
    <property type="entry name" value="Nucleotide-diphospho-sugar transferases"/>
    <property type="match status" value="1"/>
</dbReference>
<keyword evidence="5" id="KW-1185">Reference proteome</keyword>
<protein>
    <recommendedName>
        <fullName evidence="2">Glycosyltransferase 2-like domain-containing protein</fullName>
    </recommendedName>
</protein>
<dbReference type="Gene3D" id="3.90.550.10">
    <property type="entry name" value="Spore Coat Polysaccharide Biosynthesis Protein SpsA, Chain A"/>
    <property type="match status" value="1"/>
</dbReference>
<dbReference type="EMBL" id="AMQN01009609">
    <property type="status" value="NOT_ANNOTATED_CDS"/>
    <property type="molecule type" value="Genomic_DNA"/>
</dbReference>
<evidence type="ECO:0000313" key="5">
    <source>
        <dbReference type="Proteomes" id="UP000014760"/>
    </source>
</evidence>